<dbReference type="PANTHER" id="PTHR48079">
    <property type="entry name" value="PROTEIN YEEZ"/>
    <property type="match status" value="1"/>
</dbReference>
<comment type="caution">
    <text evidence="2">The sequence shown here is derived from an EMBL/GenBank/DDBJ whole genome shotgun (WGS) entry which is preliminary data.</text>
</comment>
<gene>
    <name evidence="2" type="ORF">ACFSW5_06840</name>
</gene>
<feature type="domain" description="NAD-dependent epimerase/dehydratase" evidence="1">
    <location>
        <begin position="4"/>
        <end position="228"/>
    </location>
</feature>
<evidence type="ECO:0000259" key="1">
    <source>
        <dbReference type="Pfam" id="PF01370"/>
    </source>
</evidence>
<dbReference type="EMBL" id="JBHUMY010000006">
    <property type="protein sequence ID" value="MFD2659983.1"/>
    <property type="molecule type" value="Genomic_DNA"/>
</dbReference>
<sequence>MNAFVTGGTGLLGNNLVRTLLAEGHNVRVMVRSREKAERWLGDTSAELVTGDMESVNELAAALKGCDTLFHTAAYFRETFSPGNHWAKLERINVSAPVELFELAVKAGIGTIVHTSSNATIRKREDGKAGEETDVLLAEEALNDYGKSKIAGDLAIAAFASRQAVPVITMKPSWMIGPWDAAPTSAGKLVLDYVNRRIPGYLADSGIDVVDARDVAWAMVKAAASVNRTDSFIVTAHHVSHQQLMLLLMDVTGIPAPQRRLPNGFMLAAAWAAERYAALTGKTLSLSVNGVRSMTNKKRTSALKAKRVLGVTFRPLEETVRDTVDWYRIHAPVRYGQHL</sequence>
<dbReference type="PANTHER" id="PTHR48079:SF6">
    <property type="entry name" value="NAD(P)-BINDING DOMAIN-CONTAINING PROTEIN-RELATED"/>
    <property type="match status" value="1"/>
</dbReference>
<dbReference type="InterPro" id="IPR001509">
    <property type="entry name" value="Epimerase_deHydtase"/>
</dbReference>
<keyword evidence="3" id="KW-1185">Reference proteome</keyword>
<accession>A0ABW5QU40</accession>
<organism evidence="2 3">
    <name type="scientific">Paenibacillus thailandensis</name>
    <dbReference type="NCBI Taxonomy" id="393250"/>
    <lineage>
        <taxon>Bacteria</taxon>
        <taxon>Bacillati</taxon>
        <taxon>Bacillota</taxon>
        <taxon>Bacilli</taxon>
        <taxon>Bacillales</taxon>
        <taxon>Paenibacillaceae</taxon>
        <taxon>Paenibacillus</taxon>
    </lineage>
</organism>
<evidence type="ECO:0000313" key="2">
    <source>
        <dbReference type="EMBL" id="MFD2659983.1"/>
    </source>
</evidence>
<dbReference type="SUPFAM" id="SSF51735">
    <property type="entry name" value="NAD(P)-binding Rossmann-fold domains"/>
    <property type="match status" value="1"/>
</dbReference>
<reference evidence="3" key="1">
    <citation type="journal article" date="2019" name="Int. J. Syst. Evol. Microbiol.">
        <title>The Global Catalogue of Microorganisms (GCM) 10K type strain sequencing project: providing services to taxonomists for standard genome sequencing and annotation.</title>
        <authorList>
            <consortium name="The Broad Institute Genomics Platform"/>
            <consortium name="The Broad Institute Genome Sequencing Center for Infectious Disease"/>
            <person name="Wu L."/>
            <person name="Ma J."/>
        </authorList>
    </citation>
    <scope>NUCLEOTIDE SEQUENCE [LARGE SCALE GENOMIC DNA]</scope>
    <source>
        <strain evidence="3">TISTR 1827</strain>
    </source>
</reference>
<dbReference type="RefSeq" id="WP_379270656.1">
    <property type="nucleotide sequence ID" value="NZ_JBHUGT010000044.1"/>
</dbReference>
<dbReference type="Proteomes" id="UP001597493">
    <property type="component" value="Unassembled WGS sequence"/>
</dbReference>
<evidence type="ECO:0000313" key="3">
    <source>
        <dbReference type="Proteomes" id="UP001597493"/>
    </source>
</evidence>
<name>A0ABW5QU40_9BACL</name>
<dbReference type="Gene3D" id="3.40.50.720">
    <property type="entry name" value="NAD(P)-binding Rossmann-like Domain"/>
    <property type="match status" value="1"/>
</dbReference>
<dbReference type="InterPro" id="IPR036291">
    <property type="entry name" value="NAD(P)-bd_dom_sf"/>
</dbReference>
<proteinExistence type="predicted"/>
<dbReference type="InterPro" id="IPR051783">
    <property type="entry name" value="NAD(P)-dependent_oxidoreduct"/>
</dbReference>
<dbReference type="Pfam" id="PF01370">
    <property type="entry name" value="Epimerase"/>
    <property type="match status" value="1"/>
</dbReference>
<protein>
    <submittedName>
        <fullName evidence="2">SDR family NAD(P)-dependent oxidoreductase</fullName>
    </submittedName>
</protein>